<feature type="transmembrane region" description="Helical" evidence="1">
    <location>
        <begin position="12"/>
        <end position="35"/>
    </location>
</feature>
<name>A0A8J2JYT5_9HEXA</name>
<dbReference type="EMBL" id="CAJVCH010144109">
    <property type="protein sequence ID" value="CAG7727117.1"/>
    <property type="molecule type" value="Genomic_DNA"/>
</dbReference>
<gene>
    <name evidence="2" type="ORF">AFUS01_LOCUS15976</name>
</gene>
<reference evidence="2" key="1">
    <citation type="submission" date="2021-06" db="EMBL/GenBank/DDBJ databases">
        <authorList>
            <person name="Hodson N. C."/>
            <person name="Mongue J. A."/>
            <person name="Jaron S. K."/>
        </authorList>
    </citation>
    <scope>NUCLEOTIDE SEQUENCE</scope>
</reference>
<keyword evidence="1" id="KW-1133">Transmembrane helix</keyword>
<accession>A0A8J2JYT5</accession>
<keyword evidence="1" id="KW-0812">Transmembrane</keyword>
<feature type="transmembrane region" description="Helical" evidence="1">
    <location>
        <begin position="47"/>
        <end position="64"/>
    </location>
</feature>
<keyword evidence="3" id="KW-1185">Reference proteome</keyword>
<dbReference type="Proteomes" id="UP000708208">
    <property type="component" value="Unassembled WGS sequence"/>
</dbReference>
<comment type="caution">
    <text evidence="2">The sequence shown here is derived from an EMBL/GenBank/DDBJ whole genome shotgun (WGS) entry which is preliminary data.</text>
</comment>
<sequence>MQLFNQLYNEIFSSLFTFGMMVLFLNLVLSNAATIRLADKIPFPGNTMFGIGSFIFTWVLLAMYRPSANMMEMSGRIIHEYGLSTEKSHRVLSRSCRSLRVQVGSTFPVKKSTVMTFMSEIVNYTVTALLAT</sequence>
<evidence type="ECO:0000256" key="1">
    <source>
        <dbReference type="SAM" id="Phobius"/>
    </source>
</evidence>
<organism evidence="2 3">
    <name type="scientific">Allacma fusca</name>
    <dbReference type="NCBI Taxonomy" id="39272"/>
    <lineage>
        <taxon>Eukaryota</taxon>
        <taxon>Metazoa</taxon>
        <taxon>Ecdysozoa</taxon>
        <taxon>Arthropoda</taxon>
        <taxon>Hexapoda</taxon>
        <taxon>Collembola</taxon>
        <taxon>Symphypleona</taxon>
        <taxon>Sminthuridae</taxon>
        <taxon>Allacma</taxon>
    </lineage>
</organism>
<evidence type="ECO:0000313" key="3">
    <source>
        <dbReference type="Proteomes" id="UP000708208"/>
    </source>
</evidence>
<keyword evidence="1" id="KW-0472">Membrane</keyword>
<proteinExistence type="predicted"/>
<protein>
    <submittedName>
        <fullName evidence="2">Uncharacterized protein</fullName>
    </submittedName>
</protein>
<dbReference type="AlphaFoldDB" id="A0A8J2JYT5"/>
<evidence type="ECO:0000313" key="2">
    <source>
        <dbReference type="EMBL" id="CAG7727117.1"/>
    </source>
</evidence>